<evidence type="ECO:0000313" key="1">
    <source>
        <dbReference type="EMBL" id="SCY45049.1"/>
    </source>
</evidence>
<evidence type="ECO:0000313" key="2">
    <source>
        <dbReference type="Proteomes" id="UP000198870"/>
    </source>
</evidence>
<dbReference type="RefSeq" id="WP_092211196.1">
    <property type="nucleotide sequence ID" value="NZ_FMUX01000009.1"/>
</dbReference>
<protein>
    <submittedName>
        <fullName evidence="1">Uncharacterized protein</fullName>
    </submittedName>
</protein>
<dbReference type="AlphaFoldDB" id="A0A1G5G106"/>
<proteinExistence type="predicted"/>
<name>A0A1G5G106_9BACT</name>
<accession>A0A1G5G106</accession>
<dbReference type="STRING" id="419481.SAMN05216233_109127"/>
<dbReference type="Proteomes" id="UP000198870">
    <property type="component" value="Unassembled WGS sequence"/>
</dbReference>
<reference evidence="1 2" key="1">
    <citation type="submission" date="2016-10" db="EMBL/GenBank/DDBJ databases">
        <authorList>
            <person name="de Groot N.N."/>
        </authorList>
    </citation>
    <scope>NUCLEOTIDE SEQUENCE [LARGE SCALE GENOMIC DNA]</scope>
    <source>
        <strain evidence="1 2">AA1</strain>
    </source>
</reference>
<dbReference type="EMBL" id="FMUX01000009">
    <property type="protein sequence ID" value="SCY45049.1"/>
    <property type="molecule type" value="Genomic_DNA"/>
</dbReference>
<keyword evidence="2" id="KW-1185">Reference proteome</keyword>
<organism evidence="1 2">
    <name type="scientific">Desulfoluna spongiiphila</name>
    <dbReference type="NCBI Taxonomy" id="419481"/>
    <lineage>
        <taxon>Bacteria</taxon>
        <taxon>Pseudomonadati</taxon>
        <taxon>Thermodesulfobacteriota</taxon>
        <taxon>Desulfobacteria</taxon>
        <taxon>Desulfobacterales</taxon>
        <taxon>Desulfolunaceae</taxon>
        <taxon>Desulfoluna</taxon>
    </lineage>
</organism>
<gene>
    <name evidence="1" type="ORF">SAMN05216233_109127</name>
</gene>
<sequence length="174" mass="19792">MLSCTCNDWDGDGPAWYWPDDFTVMPWVVRRKPCQSCGLLIDIGSVCISFIRFRPPESDIEERIEGEEVPLATHYLCEACGEIFFNLNAAGYCVGPYDDLQDDLEEYQEITGFKSEEPMENSIQHQTKYNYTICPVCGVYTMPKHVSTAPDKVVRKWICANPACGEVRTEVEGR</sequence>